<evidence type="ECO:0000256" key="1">
    <source>
        <dbReference type="SAM" id="MobiDB-lite"/>
    </source>
</evidence>
<keyword evidence="2" id="KW-1185">Reference proteome</keyword>
<dbReference type="WBParaSite" id="TMUE_1000004558.1">
    <property type="protein sequence ID" value="TMUE_1000004558.1"/>
    <property type="gene ID" value="WBGene00299006"/>
</dbReference>
<evidence type="ECO:0000313" key="3">
    <source>
        <dbReference type="WBParaSite" id="TMUE_1000004558.1"/>
    </source>
</evidence>
<dbReference type="AlphaFoldDB" id="A0A5S6QBI7"/>
<proteinExistence type="predicted"/>
<evidence type="ECO:0000313" key="2">
    <source>
        <dbReference type="Proteomes" id="UP000046395"/>
    </source>
</evidence>
<accession>A0A5S6QBI7</accession>
<dbReference type="Proteomes" id="UP000046395">
    <property type="component" value="Unassembled WGS sequence"/>
</dbReference>
<sequence>MSCSISTCHCKADVCNLSTFGSNDRSWVIVVSTKVEEHLVVSTKVEEHLPRWKNISHRCLDQGGRTSPKGQNWLAEPQQQGT</sequence>
<protein>
    <submittedName>
        <fullName evidence="3">Phlebovirus glycoprotein G2 fusion domain-containing protein</fullName>
    </submittedName>
</protein>
<reference evidence="3" key="1">
    <citation type="submission" date="2019-12" db="UniProtKB">
        <authorList>
            <consortium name="WormBaseParasite"/>
        </authorList>
    </citation>
    <scope>IDENTIFICATION</scope>
</reference>
<organism evidence="2 3">
    <name type="scientific">Trichuris muris</name>
    <name type="common">Mouse whipworm</name>
    <dbReference type="NCBI Taxonomy" id="70415"/>
    <lineage>
        <taxon>Eukaryota</taxon>
        <taxon>Metazoa</taxon>
        <taxon>Ecdysozoa</taxon>
        <taxon>Nematoda</taxon>
        <taxon>Enoplea</taxon>
        <taxon>Dorylaimia</taxon>
        <taxon>Trichinellida</taxon>
        <taxon>Trichuridae</taxon>
        <taxon>Trichuris</taxon>
    </lineage>
</organism>
<feature type="region of interest" description="Disordered" evidence="1">
    <location>
        <begin position="60"/>
        <end position="82"/>
    </location>
</feature>
<name>A0A5S6QBI7_TRIMR</name>